<proteinExistence type="predicted"/>
<sequence>MHSVVRELPSSSRSDAILSSLLQQAGISLNGSRPDEIPIHHPRLFRPRMKNDSPGLAEGCMTGWWDCACLNMFFERALRAGQERQRPGNGRDWLYLLNVRLVNQQSRRRAGQVARHGVDPWISRYIFSHGRRPSPSDIAAHSDAGFVMEGGHNFSPDADKTWITWEARFFPCRLAAVEGVLR</sequence>
<gene>
    <name evidence="2" type="primary">cfa_1</name>
    <name evidence="1" type="ORF">A9798_02265</name>
    <name evidence="2" type="ORF">NCTC12121_00454</name>
</gene>
<accession>A0A376D8K4</accession>
<dbReference type="AlphaFoldDB" id="A0A376D8K4"/>
<evidence type="ECO:0000313" key="4">
    <source>
        <dbReference type="Proteomes" id="UP000255248"/>
    </source>
</evidence>
<dbReference type="EMBL" id="CP016043">
    <property type="protein sequence ID" value="AOV95891.1"/>
    <property type="molecule type" value="Genomic_DNA"/>
</dbReference>
<dbReference type="RefSeq" id="WP_024524416.1">
    <property type="nucleotide sequence ID" value="NZ_CP016043.1"/>
</dbReference>
<protein>
    <submittedName>
        <fullName evidence="2">Cyclopropane-fatty-acyl-phospholipid synthase</fullName>
        <ecNumber evidence="2">2.1.1.79</ecNumber>
    </submittedName>
</protein>
<dbReference type="Proteomes" id="UP000175893">
    <property type="component" value="Chromosome"/>
</dbReference>
<dbReference type="Proteomes" id="UP000255248">
    <property type="component" value="Unassembled WGS sequence"/>
</dbReference>
<keyword evidence="2" id="KW-0808">Transferase</keyword>
<evidence type="ECO:0000313" key="3">
    <source>
        <dbReference type="Proteomes" id="UP000175893"/>
    </source>
</evidence>
<dbReference type="GO" id="GO:0032259">
    <property type="term" value="P:methylation"/>
    <property type="evidence" value="ECO:0007669"/>
    <property type="project" value="UniProtKB-KW"/>
</dbReference>
<keyword evidence="2" id="KW-0489">Methyltransferase</keyword>
<dbReference type="KEGG" id="eho:A9798_02265"/>
<keyword evidence="3" id="KW-1185">Reference proteome</keyword>
<dbReference type="EC" id="2.1.1.79" evidence="2"/>
<organism evidence="2 4">
    <name type="scientific">Edwardsiella hoshinae</name>
    <dbReference type="NCBI Taxonomy" id="93378"/>
    <lineage>
        <taxon>Bacteria</taxon>
        <taxon>Pseudomonadati</taxon>
        <taxon>Pseudomonadota</taxon>
        <taxon>Gammaproteobacteria</taxon>
        <taxon>Enterobacterales</taxon>
        <taxon>Hafniaceae</taxon>
        <taxon>Edwardsiella</taxon>
    </lineage>
</organism>
<dbReference type="STRING" id="93378.A9798_02265"/>
<evidence type="ECO:0000313" key="2">
    <source>
        <dbReference type="EMBL" id="STC84082.1"/>
    </source>
</evidence>
<evidence type="ECO:0000313" key="1">
    <source>
        <dbReference type="EMBL" id="AOV95891.1"/>
    </source>
</evidence>
<reference evidence="2 4" key="2">
    <citation type="submission" date="2018-06" db="EMBL/GenBank/DDBJ databases">
        <authorList>
            <consortium name="Pathogen Informatics"/>
            <person name="Doyle S."/>
        </authorList>
    </citation>
    <scope>NUCLEOTIDE SEQUENCE [LARGE SCALE GENOMIC DNA]</scope>
    <source>
        <strain evidence="2 4">NCTC12121</strain>
    </source>
</reference>
<name>A0A376D8K4_9GAMM</name>
<dbReference type="GO" id="GO:0008825">
    <property type="term" value="F:cyclopropane-fatty-acyl-phospholipid synthase activity"/>
    <property type="evidence" value="ECO:0007669"/>
    <property type="project" value="UniProtKB-EC"/>
</dbReference>
<dbReference type="EMBL" id="UFXZ01000001">
    <property type="protein sequence ID" value="STC84082.1"/>
    <property type="molecule type" value="Genomic_DNA"/>
</dbReference>
<reference evidence="1 3" key="1">
    <citation type="submission" date="2016-06" db="EMBL/GenBank/DDBJ databases">
        <title>Complete genome sequence of Edwardsiella hoshinae ATCC 35051.</title>
        <authorList>
            <person name="Reichley S.R."/>
            <person name="Waldbieser G.C."/>
            <person name="Lawrence M.L."/>
            <person name="Griffin M.J."/>
        </authorList>
    </citation>
    <scope>NUCLEOTIDE SEQUENCE [LARGE SCALE GENOMIC DNA]</scope>
    <source>
        <strain evidence="1 3">ATCC 35051</strain>
    </source>
</reference>